<keyword evidence="5" id="KW-1185">Reference proteome</keyword>
<dbReference type="PANTHER" id="PTHR30137:SF8">
    <property type="entry name" value="BLR5498 PROTEIN"/>
    <property type="match status" value="1"/>
</dbReference>
<accession>A0ABV7F3Q8</accession>
<evidence type="ECO:0000259" key="3">
    <source>
        <dbReference type="Pfam" id="PF00296"/>
    </source>
</evidence>
<dbReference type="Gene3D" id="3.20.20.30">
    <property type="entry name" value="Luciferase-like domain"/>
    <property type="match status" value="1"/>
</dbReference>
<keyword evidence="1" id="KW-0560">Oxidoreductase</keyword>
<organism evidence="4 5">
    <name type="scientific">Undibacterium arcticum</name>
    <dbReference type="NCBI Taxonomy" id="1762892"/>
    <lineage>
        <taxon>Bacteria</taxon>
        <taxon>Pseudomonadati</taxon>
        <taxon>Pseudomonadota</taxon>
        <taxon>Betaproteobacteria</taxon>
        <taxon>Burkholderiales</taxon>
        <taxon>Oxalobacteraceae</taxon>
        <taxon>Undibacterium</taxon>
    </lineage>
</organism>
<proteinExistence type="predicted"/>
<gene>
    <name evidence="4" type="ORF">ACFOFO_17370</name>
</gene>
<dbReference type="PANTHER" id="PTHR30137">
    <property type="entry name" value="LUCIFERASE-LIKE MONOOXYGENASE"/>
    <property type="match status" value="1"/>
</dbReference>
<dbReference type="SUPFAM" id="SSF51679">
    <property type="entry name" value="Bacterial luciferase-like"/>
    <property type="match status" value="1"/>
</dbReference>
<reference evidence="5" key="1">
    <citation type="journal article" date="2019" name="Int. J. Syst. Evol. Microbiol.">
        <title>The Global Catalogue of Microorganisms (GCM) 10K type strain sequencing project: providing services to taxonomists for standard genome sequencing and annotation.</title>
        <authorList>
            <consortium name="The Broad Institute Genomics Platform"/>
            <consortium name="The Broad Institute Genome Sequencing Center for Infectious Disease"/>
            <person name="Wu L."/>
            <person name="Ma J."/>
        </authorList>
    </citation>
    <scope>NUCLEOTIDE SEQUENCE [LARGE SCALE GENOMIC DNA]</scope>
    <source>
        <strain evidence="5">KCTC 42986</strain>
    </source>
</reference>
<comment type="caution">
    <text evidence="4">The sequence shown here is derived from an EMBL/GenBank/DDBJ whole genome shotgun (WGS) entry which is preliminary data.</text>
</comment>
<dbReference type="InterPro" id="IPR036661">
    <property type="entry name" value="Luciferase-like_sf"/>
</dbReference>
<evidence type="ECO:0000256" key="2">
    <source>
        <dbReference type="ARBA" id="ARBA00023033"/>
    </source>
</evidence>
<dbReference type="Proteomes" id="UP001595530">
    <property type="component" value="Unassembled WGS sequence"/>
</dbReference>
<dbReference type="Pfam" id="PF00296">
    <property type="entry name" value="Bac_luciferase"/>
    <property type="match status" value="1"/>
</dbReference>
<protein>
    <submittedName>
        <fullName evidence="4">LLM class flavin-dependent oxidoreductase</fullName>
    </submittedName>
</protein>
<dbReference type="InterPro" id="IPR050766">
    <property type="entry name" value="Bact_Lucif_Oxidored"/>
</dbReference>
<dbReference type="InterPro" id="IPR011251">
    <property type="entry name" value="Luciferase-like_dom"/>
</dbReference>
<evidence type="ECO:0000313" key="5">
    <source>
        <dbReference type="Proteomes" id="UP001595530"/>
    </source>
</evidence>
<evidence type="ECO:0000313" key="4">
    <source>
        <dbReference type="EMBL" id="MFC3109713.1"/>
    </source>
</evidence>
<sequence length="345" mass="38839">MKFSLLLHIERYNKEKSQRALFDEMTELVQIAEAGGFETAWVGEHHGMEFTIAPNPFVNLAYLAAKTTKIRLGTGTVIAPFWHPIKLAGEAGMTDLASNGRLDIGIARGAYSFEYERLHPGLDAFGAGARLREMVPALQKLFEGDYAHQGEFWSFPTTTPQPRPVQKQPPLWVAARDPNSHEFAVANKCNLQVTSLAAGDTEVTSLMERFNNACAAHPEIPRPKIMMLMHTFVGEDEAEVLEGAKDLGSFYCYFSKLFKNARPVEQGFIETLTAEDIASFPNYTPEMMRKNLVIGQPQQVVERLKVYEGLGYDQYSFWIDSHMSFERKKKSLELFINQVMPAFSA</sequence>
<feature type="domain" description="Luciferase-like" evidence="3">
    <location>
        <begin position="1"/>
        <end position="314"/>
    </location>
</feature>
<keyword evidence="2" id="KW-0503">Monooxygenase</keyword>
<dbReference type="EMBL" id="JBHRTP010000054">
    <property type="protein sequence ID" value="MFC3109713.1"/>
    <property type="molecule type" value="Genomic_DNA"/>
</dbReference>
<name>A0ABV7F3Q8_9BURK</name>
<dbReference type="RefSeq" id="WP_390332163.1">
    <property type="nucleotide sequence ID" value="NZ_JBHRTP010000054.1"/>
</dbReference>
<evidence type="ECO:0000256" key="1">
    <source>
        <dbReference type="ARBA" id="ARBA00023002"/>
    </source>
</evidence>